<feature type="domain" description="TraI-like C-terminal" evidence="3">
    <location>
        <begin position="552"/>
        <end position="632"/>
    </location>
</feature>
<dbReference type="NCBIfam" id="NF041893">
    <property type="entry name" value="TraI_MobP_relax"/>
    <property type="match status" value="1"/>
</dbReference>
<dbReference type="InterPro" id="IPR054461">
    <property type="entry name" value="TraI-like_C"/>
</dbReference>
<name>A0ABY0TMY0_9PROT</name>
<dbReference type="Pfam" id="PF22287">
    <property type="entry name" value="TraI-like_C"/>
    <property type="match status" value="1"/>
</dbReference>
<evidence type="ECO:0000313" key="6">
    <source>
        <dbReference type="Proteomes" id="UP000183471"/>
    </source>
</evidence>
<dbReference type="RefSeq" id="WP_074634447.1">
    <property type="nucleotide sequence ID" value="NZ_FNKY01000002.1"/>
</dbReference>
<evidence type="ECO:0000259" key="3">
    <source>
        <dbReference type="Pfam" id="PF22287"/>
    </source>
</evidence>
<dbReference type="InterPro" id="IPR005094">
    <property type="entry name" value="Endonuclease_MobA/VirD2"/>
</dbReference>
<dbReference type="Proteomes" id="UP000183471">
    <property type="component" value="Unassembled WGS sequence"/>
</dbReference>
<organism evidence="5 6">
    <name type="scientific">Nitrosospira multiformis</name>
    <dbReference type="NCBI Taxonomy" id="1231"/>
    <lineage>
        <taxon>Bacteria</taxon>
        <taxon>Pseudomonadati</taxon>
        <taxon>Pseudomonadota</taxon>
        <taxon>Betaproteobacteria</taxon>
        <taxon>Nitrosomonadales</taxon>
        <taxon>Nitrosomonadaceae</taxon>
        <taxon>Nitrosospira</taxon>
    </lineage>
</organism>
<dbReference type="InterPro" id="IPR054462">
    <property type="entry name" value="TraI_M"/>
</dbReference>
<protein>
    <submittedName>
        <fullName evidence="5">Relaxase/Mobilisation nuclease domain-containing protein</fullName>
    </submittedName>
</protein>
<feature type="domain" description="Large polyvalent protein-associated" evidence="2">
    <location>
        <begin position="427"/>
        <end position="512"/>
    </location>
</feature>
<feature type="domain" description="TraI-like middle" evidence="4">
    <location>
        <begin position="168"/>
        <end position="254"/>
    </location>
</feature>
<accession>A0ABY0TMY0</accession>
<gene>
    <name evidence="5" type="ORF">SAMN05216402_3295</name>
</gene>
<evidence type="ECO:0000259" key="2">
    <source>
        <dbReference type="Pfam" id="PF18821"/>
    </source>
</evidence>
<dbReference type="InterPro" id="IPR040677">
    <property type="entry name" value="LPD7"/>
</dbReference>
<dbReference type="EMBL" id="FNKY01000002">
    <property type="protein sequence ID" value="SDR11437.1"/>
    <property type="molecule type" value="Genomic_DNA"/>
</dbReference>
<dbReference type="Pfam" id="PF22863">
    <property type="entry name" value="TraI_middle"/>
    <property type="match status" value="1"/>
</dbReference>
<evidence type="ECO:0000313" key="5">
    <source>
        <dbReference type="EMBL" id="SDR11437.1"/>
    </source>
</evidence>
<dbReference type="Pfam" id="PF18821">
    <property type="entry name" value="LPD7"/>
    <property type="match status" value="1"/>
</dbReference>
<evidence type="ECO:0000259" key="4">
    <source>
        <dbReference type="Pfam" id="PF22863"/>
    </source>
</evidence>
<reference evidence="5 6" key="1">
    <citation type="submission" date="2016-10" db="EMBL/GenBank/DDBJ databases">
        <authorList>
            <person name="Varghese N."/>
            <person name="Submissions S."/>
        </authorList>
    </citation>
    <scope>NUCLEOTIDE SEQUENCE [LARGE SCALE GENOMIC DNA]</scope>
    <source>
        <strain evidence="5 6">Nl1</strain>
    </source>
</reference>
<evidence type="ECO:0000259" key="1">
    <source>
        <dbReference type="Pfam" id="PF03432"/>
    </source>
</evidence>
<feature type="domain" description="MobA/VirD2-like nuclease" evidence="1">
    <location>
        <begin position="22"/>
        <end position="154"/>
    </location>
</feature>
<keyword evidence="6" id="KW-1185">Reference proteome</keyword>
<proteinExistence type="predicted"/>
<comment type="caution">
    <text evidence="5">The sequence shown here is derived from an EMBL/GenBank/DDBJ whole genome shotgun (WGS) entry which is preliminary data.</text>
</comment>
<sequence length="644" mass="71155">MIAKHIPMRAARRSSFRDLVAYITQTKDKAVRVGAVRVSNCHQEDAGDAVNEVLAVQLQNRRACSDKTYHLLISFDAGDHPSPEGLRDIESKLADALGFAGHQRVSAVHTDTDNLHIHVAINKIHPKALTIHNPYCDYKTLGEVCQRLEQAHGLAPTNHKTIARGARNAALDMEHTAGVESLLGWVRRECLDDLRAAQSWQSLHQALGKSGLALRAQGNGFIITDQEGRAVKASSIARDLSKTQLVKRLGAFEPGRPAQIQSARSYRMRPVLPQPGSTVTDDLYQSYRAEQSENRQARVKIRRALRQQKQDQLSAAKKKARIRRGIIRELNCDSLSRRALYYQAGAALRAELQDIYGQHQSQREHQLAQSKPQAWFDWLADRAAAHDAAALQALRLRSQKAARRADSLMGTIQAGRGGEKADGMQVDSVTHQGTIIYIKKASAIRDSGHRLEVSEDITQDALEIAISMALRRFGRNITIEGDSAFRDRVLHTASALKLDIAFTDRTAKQARTDVLQEKPVLPPQAETEPVKLHRHSASHVAPPRQDNPGEAAARRYIAEREAKRQLIAGIPKHVLGNPSLLAEIRYAGWRKVDGQFLLLAATRMDEVAVIPVDATTVARAAGTRLGAAIHLDGKCLNESRGLKL</sequence>
<dbReference type="InterPro" id="IPR049751">
    <property type="entry name" value="TraI/MobA_relaxases"/>
</dbReference>
<dbReference type="Pfam" id="PF03432">
    <property type="entry name" value="Relaxase"/>
    <property type="match status" value="1"/>
</dbReference>